<dbReference type="Proteomes" id="UP000249287">
    <property type="component" value="Segment"/>
</dbReference>
<feature type="compositionally biased region" description="Low complexity" evidence="1">
    <location>
        <begin position="13"/>
        <end position="37"/>
    </location>
</feature>
<sequence>MLLRASHHKAPDVRPAPSRRVSAVAAPPVPSQSPSARFGPDGTVRIDDSIMARYASFVDQATATTSHRTVHASPQPLAVPSPPQHRTANTVVAVGAPLARPAPFGTTTNATLQLARPVPLAPPAAAMPTPRQPGSRPQVAPPHNHADRGATARAPYTPSPSLPRAPPSLSPTVGIVLQCVVALIMARIINAWLRVCP</sequence>
<feature type="region of interest" description="Disordered" evidence="1">
    <location>
        <begin position="121"/>
        <end position="165"/>
    </location>
</feature>
<name>A0A2U7UCD6_9VIRU</name>
<proteinExistence type="predicted"/>
<feature type="compositionally biased region" description="Low complexity" evidence="1">
    <location>
        <begin position="121"/>
        <end position="133"/>
    </location>
</feature>
<evidence type="ECO:0000256" key="1">
    <source>
        <dbReference type="SAM" id="MobiDB-lite"/>
    </source>
</evidence>
<gene>
    <name evidence="2" type="ORF">pneo_cds_521</name>
</gene>
<feature type="region of interest" description="Disordered" evidence="1">
    <location>
        <begin position="64"/>
        <end position="85"/>
    </location>
</feature>
<dbReference type="GeneID" id="36842841"/>
<evidence type="ECO:0000313" key="2">
    <source>
        <dbReference type="EMBL" id="AVK76128.1"/>
    </source>
</evidence>
<dbReference type="KEGG" id="vg:36842841"/>
<reference evidence="2" key="1">
    <citation type="journal article" date="2018" name="Nat. Commun.">
        <title>Diversity and evolution of the emerging Pandoraviridae family.</title>
        <authorList>
            <person name="Legendre M."/>
            <person name="Fabre E."/>
            <person name="Poirot O."/>
            <person name="Jeudy S."/>
            <person name="Lartigue A."/>
            <person name="Alempic J.M."/>
            <person name="Beucher L."/>
            <person name="Philippe N."/>
            <person name="Bertaux L."/>
            <person name="Christo-Foroux E."/>
            <person name="Labadie K."/>
            <person name="Coute Y."/>
            <person name="Abergel C."/>
            <person name="Claverie J.M."/>
        </authorList>
    </citation>
    <scope>NUCLEOTIDE SEQUENCE [LARGE SCALE GENOMIC DNA]</scope>
    <source>
        <strain evidence="2">Neocaledonia</strain>
    </source>
</reference>
<feature type="region of interest" description="Disordered" evidence="1">
    <location>
        <begin position="1"/>
        <end position="41"/>
    </location>
</feature>
<protein>
    <submittedName>
        <fullName evidence="2">Uncharacterized protein</fullName>
    </submittedName>
</protein>
<dbReference type="RefSeq" id="YP_009482131.1">
    <property type="nucleotide sequence ID" value="NC_037666.1"/>
</dbReference>
<organism evidence="2">
    <name type="scientific">Pandoravirus neocaledonia</name>
    <dbReference type="NCBI Taxonomy" id="2107708"/>
    <lineage>
        <taxon>Viruses</taxon>
        <taxon>Pandoravirus</taxon>
    </lineage>
</organism>
<accession>A0A2U7UCD6</accession>
<dbReference type="EMBL" id="MG011690">
    <property type="protein sequence ID" value="AVK76128.1"/>
    <property type="molecule type" value="Genomic_DNA"/>
</dbReference>